<dbReference type="KEGG" id="pcre:NCTC12858_00635"/>
<keyword evidence="2" id="KW-1185">Reference proteome</keyword>
<dbReference type="CDD" id="cd00146">
    <property type="entry name" value="PKD"/>
    <property type="match status" value="1"/>
</dbReference>
<dbReference type="Proteomes" id="UP000249300">
    <property type="component" value="Chromosome 1"/>
</dbReference>
<dbReference type="EMBL" id="LS483447">
    <property type="protein sequence ID" value="SQH72805.1"/>
    <property type="molecule type" value="Genomic_DNA"/>
</dbReference>
<proteinExistence type="predicted"/>
<reference evidence="1 2" key="1">
    <citation type="submission" date="2018-06" db="EMBL/GenBank/DDBJ databases">
        <authorList>
            <consortium name="Pathogen Informatics"/>
            <person name="Doyle S."/>
        </authorList>
    </citation>
    <scope>NUCLEOTIDE SEQUENCE [LARGE SCALE GENOMIC DNA]</scope>
    <source>
        <strain evidence="1 2">NCTC12858</strain>
    </source>
</reference>
<sequence length="1561" mass="175907">MKNLLVKCNRAERLLWGALSLFLILLASPRLVAQQASDLKITTTVKDSKCGGSDGEVKIEVAFKPGHGAGHTIRETLYQLRNSNGNPMAPSADYVVGDTFLVPVDTYTPQARVSFENGTSVDISGSAVQVKTTYVEMTSVISVERKSLNHYKPNGQQKPTGILSLYVKDGTPPYTAKMLKKPATWTGPTEFSLEANQRKFIYEVPVGEYEIQISDGCKSGQAVTVNMEYVRSDLPKGGESDFPYGPPYLNFEMKKSNCGWVVYYHNKKAFLKYEEETRDIYPYINDQDTLAKYYDYAFQTIQEFKNGTPRTYYAAGTYKYFSDQGVGNHGDSFLNLYYRVSTAENYQTMWLKDQYWPLVFLRVKGSSQEMSEGHHPYKKGAPFPNLIEHYPEKLDANDPCNDKYYLRIRPNKETTALMCYPLKVVVRKKGSPDILETYADLTHVHHPANEGGAYQRLKTVFDPTQHYELTITDAGPKGGSKQILDIPPKENVSYQFRGGGKLPVQVDWCKGKNLVDLAIRRVPVPVPMRKHKITFVKAPAGFSPLPGAMRVGETYTMPDDYIWEVVRVLSPKGEGMKDLVFYDIPEGDYEFKVEICDKVYNLKVSTGNLGRNKYSEDPRAFTPRLTKEECGYARFYPFAGEGGRKFLLKNDVGIESNLYISQLPEGIKATDIRTNLTGRALGIWKTYTTITAEENPKPEDIYLDIPATNDKMEVRLVYVPNGKDAVLECLPPHTIDLANAALSYDREKYIGYICSTKKSGLIRVNPINYIGDVTVQLFDRNESSLTDDKKLGEVKLSLSDLNAGKGAEFKLKEGGPIPIDPEGYKMKIMDDACKNTSEERLIVYSLPLPTVIKTEGDRRKYCEGETIDISIVALNTEGDDAYKWTLPDGNTLKGRRIRLENVKSNLSGTFKVEVSGIVCDDVATVETITFPISVAPRLLWWRKDAINADWHNVKNWADKNGNPVNAVPAECTTVHIPATVDKAFPDLGGKTDRTTYGQPECEDLYLHYGSQLGNPHFLSYQKAYVDYNFGKINDTSHAVEAHREPHFEEADSKLMDRDRWYMIAAPLKEIFSGDFGLAGYPKTHQRYLKVVSTGTAPTDASFKKPINSLVELLSDHNGAMALKVGKYQADVVGYNDHKYLNQLNGIIRIPFFEDFSTAYPLHLYDPLHKISTFGYFNENTLQPVNRTDQRMRSDEVAYRFTFEENNKRIGTVDISGEVEEGYALMLKEGLAQNEWFMVGNPFMTPINFDKLYEINKDRIHPYYYIFDGGTKSWKHYSKNHTAITSELKSSIAPLQSVVLHKKSTEAKLLFPVGKNSVLLDSWNEGADLVELRSTSGKSEVLPLSVRVSNVRREGTISYLSWEENGSVPALSNSEYSFVPTVFFVDPETGASNVVESPTKAYGAFALGVEATLGGEMELSFDQLDRSVYEQLTLIDKMEGKEQDLLSNSLYRFVHQPSDHPADRFILKVKRFGIENEPTQLDNFIAPNLFISRRGDHLHVSSTVGLRSAVIFDMQGRRCGEWQFTGSTNAYIDIDSNMQGVVMIDLRLQDGSRRICKFDTAK</sequence>
<organism evidence="1 2">
    <name type="scientific">Porphyromonas crevioricanis</name>
    <dbReference type="NCBI Taxonomy" id="393921"/>
    <lineage>
        <taxon>Bacteria</taxon>
        <taxon>Pseudomonadati</taxon>
        <taxon>Bacteroidota</taxon>
        <taxon>Bacteroidia</taxon>
        <taxon>Bacteroidales</taxon>
        <taxon>Porphyromonadaceae</taxon>
        <taxon>Porphyromonas</taxon>
    </lineage>
</organism>
<gene>
    <name evidence="1" type="ORF">NCTC12858_00635</name>
</gene>
<accession>A0A2X4PKG8</accession>
<evidence type="ECO:0000313" key="2">
    <source>
        <dbReference type="Proteomes" id="UP000249300"/>
    </source>
</evidence>
<name>A0A2X4PKG8_9PORP</name>
<dbReference type="RefSeq" id="WP_023939303.1">
    <property type="nucleotide sequence ID" value="NZ_LS483447.1"/>
</dbReference>
<protein>
    <submittedName>
        <fullName evidence="1">Uncharacterized protein</fullName>
    </submittedName>
</protein>
<evidence type="ECO:0000313" key="1">
    <source>
        <dbReference type="EMBL" id="SQH72805.1"/>
    </source>
</evidence>